<dbReference type="Proteomes" id="UP000565745">
    <property type="component" value="Unassembled WGS sequence"/>
</dbReference>
<feature type="region of interest" description="Disordered" evidence="1">
    <location>
        <begin position="115"/>
        <end position="138"/>
    </location>
</feature>
<evidence type="ECO:0000256" key="1">
    <source>
        <dbReference type="SAM" id="MobiDB-lite"/>
    </source>
</evidence>
<reference evidence="2 3" key="1">
    <citation type="submission" date="2020-08" db="EMBL/GenBank/DDBJ databases">
        <title>Genomic Encyclopedia of Type Strains, Phase IV (KMG-IV): sequencing the most valuable type-strain genomes for metagenomic binning, comparative biology and taxonomic classification.</title>
        <authorList>
            <person name="Goeker M."/>
        </authorList>
    </citation>
    <scope>NUCLEOTIDE SEQUENCE [LARGE SCALE GENOMIC DNA]</scope>
    <source>
        <strain evidence="2 3">DSM 101015</strain>
    </source>
</reference>
<feature type="region of interest" description="Disordered" evidence="1">
    <location>
        <begin position="16"/>
        <end position="99"/>
    </location>
</feature>
<feature type="compositionally biased region" description="Polar residues" evidence="1">
    <location>
        <begin position="16"/>
        <end position="31"/>
    </location>
</feature>
<dbReference type="RefSeq" id="WP_025055824.1">
    <property type="nucleotide sequence ID" value="NZ_JACIFU010000003.1"/>
</dbReference>
<feature type="compositionally biased region" description="Acidic residues" evidence="1">
    <location>
        <begin position="32"/>
        <end position="50"/>
    </location>
</feature>
<feature type="compositionally biased region" description="Polar residues" evidence="1">
    <location>
        <begin position="73"/>
        <end position="93"/>
    </location>
</feature>
<proteinExistence type="predicted"/>
<keyword evidence="3" id="KW-1185">Reference proteome</keyword>
<gene>
    <name evidence="2" type="ORF">GGR93_002869</name>
</gene>
<comment type="caution">
    <text evidence="2">The sequence shown here is derived from an EMBL/GenBank/DDBJ whole genome shotgun (WGS) entry which is preliminary data.</text>
</comment>
<dbReference type="EMBL" id="JACIFU010000003">
    <property type="protein sequence ID" value="MBB4175081.1"/>
    <property type="molecule type" value="Genomic_DNA"/>
</dbReference>
<protein>
    <submittedName>
        <fullName evidence="2">Uncharacterized protein</fullName>
    </submittedName>
</protein>
<evidence type="ECO:0000313" key="2">
    <source>
        <dbReference type="EMBL" id="MBB4175081.1"/>
    </source>
</evidence>
<accession>A0A7W6MA60</accession>
<sequence>MGSFLFATSLIAQSNLEASSGNSSEVQQIEIQSDEDGQDDLQGDSAEETAEAQPVAEGPEAEASIEGDCEPNLQLTSSSQNTGDCAGQISQTIADPVQDETEEILLREDGAYIKVPGSHSVDQQGLKTTDPNSDVPVQ</sequence>
<feature type="compositionally biased region" description="Polar residues" evidence="1">
    <location>
        <begin position="120"/>
        <end position="132"/>
    </location>
</feature>
<feature type="compositionally biased region" description="Acidic residues" evidence="1">
    <location>
        <begin position="59"/>
        <end position="69"/>
    </location>
</feature>
<evidence type="ECO:0000313" key="3">
    <source>
        <dbReference type="Proteomes" id="UP000565745"/>
    </source>
</evidence>
<name>A0A7W6MA60_9RHOB</name>
<organism evidence="2 3">
    <name type="scientific">Sulfitobacter noctilucicola</name>
    <dbReference type="NCBI Taxonomy" id="1342301"/>
    <lineage>
        <taxon>Bacteria</taxon>
        <taxon>Pseudomonadati</taxon>
        <taxon>Pseudomonadota</taxon>
        <taxon>Alphaproteobacteria</taxon>
        <taxon>Rhodobacterales</taxon>
        <taxon>Roseobacteraceae</taxon>
        <taxon>Sulfitobacter</taxon>
    </lineage>
</organism>
<dbReference type="AlphaFoldDB" id="A0A7W6MA60"/>